<dbReference type="Gene3D" id="2.170.270.10">
    <property type="entry name" value="SET domain"/>
    <property type="match status" value="1"/>
</dbReference>
<feature type="region of interest" description="Disordered" evidence="1">
    <location>
        <begin position="126"/>
        <end position="149"/>
    </location>
</feature>
<dbReference type="EMBL" id="MCGE01000003">
    <property type="protein sequence ID" value="ORZ23119.1"/>
    <property type="molecule type" value="Genomic_DNA"/>
</dbReference>
<comment type="caution">
    <text evidence="2">The sequence shown here is derived from an EMBL/GenBank/DDBJ whole genome shotgun (WGS) entry which is preliminary data.</text>
</comment>
<sequence length="339" mass="38900">MHFRLAFEPANFTKSVAIYRQWMETLTTKDWPLCFGKPARNFFFENGSTLTTSSSSSIPDTSVTLPALSLSPLSTRTTVIPSNDTGKSNIHLEDSSPSSYLPLLTEFDVFIAIRQKERLRLKNLNKGKGEDFNNDHDNDNDNDNADKKDQCQKLTSFPSRSPFFADPMNSDDDNTRDTQCICDSIQWRIYGDDDYQATSKIPTCWQDIVHVQRGNGNENDGVYAQRRLPINIPIGFYFGTPTVEDEFQLFKEDKGQAAEYSLLHGRTVLDATNDEGQLFTDSTKEFETIYCPFHFIRQADSPDKANILFLRGKIYNQVICWTKRVIQKNEELLVWLKYE</sequence>
<keyword evidence="3" id="KW-1185">Reference proteome</keyword>
<evidence type="ECO:0000256" key="1">
    <source>
        <dbReference type="SAM" id="MobiDB-lite"/>
    </source>
</evidence>
<feature type="compositionally biased region" description="Basic and acidic residues" evidence="1">
    <location>
        <begin position="127"/>
        <end position="149"/>
    </location>
</feature>
<accession>A0A1X2IVM2</accession>
<dbReference type="OrthoDB" id="5560686at2759"/>
<organism evidence="2 3">
    <name type="scientific">Absidia repens</name>
    <dbReference type="NCBI Taxonomy" id="90262"/>
    <lineage>
        <taxon>Eukaryota</taxon>
        <taxon>Fungi</taxon>
        <taxon>Fungi incertae sedis</taxon>
        <taxon>Mucoromycota</taxon>
        <taxon>Mucoromycotina</taxon>
        <taxon>Mucoromycetes</taxon>
        <taxon>Mucorales</taxon>
        <taxon>Cunninghamellaceae</taxon>
        <taxon>Absidia</taxon>
    </lineage>
</organism>
<dbReference type="Proteomes" id="UP000193560">
    <property type="component" value="Unassembled WGS sequence"/>
</dbReference>
<name>A0A1X2IVM2_9FUNG</name>
<evidence type="ECO:0000313" key="3">
    <source>
        <dbReference type="Proteomes" id="UP000193560"/>
    </source>
</evidence>
<evidence type="ECO:0000313" key="2">
    <source>
        <dbReference type="EMBL" id="ORZ23119.1"/>
    </source>
</evidence>
<dbReference type="STRING" id="90262.A0A1X2IVM2"/>
<dbReference type="InterPro" id="IPR046341">
    <property type="entry name" value="SET_dom_sf"/>
</dbReference>
<dbReference type="AlphaFoldDB" id="A0A1X2IVM2"/>
<protein>
    <recommendedName>
        <fullName evidence="4">SET domain-containing protein</fullName>
    </recommendedName>
</protein>
<evidence type="ECO:0008006" key="4">
    <source>
        <dbReference type="Google" id="ProtNLM"/>
    </source>
</evidence>
<reference evidence="2 3" key="1">
    <citation type="submission" date="2016-07" db="EMBL/GenBank/DDBJ databases">
        <title>Pervasive Adenine N6-methylation of Active Genes in Fungi.</title>
        <authorList>
            <consortium name="DOE Joint Genome Institute"/>
            <person name="Mondo S.J."/>
            <person name="Dannebaum R.O."/>
            <person name="Kuo R.C."/>
            <person name="Labutti K."/>
            <person name="Haridas S."/>
            <person name="Kuo A."/>
            <person name="Salamov A."/>
            <person name="Ahrendt S.R."/>
            <person name="Lipzen A."/>
            <person name="Sullivan W."/>
            <person name="Andreopoulos W.B."/>
            <person name="Clum A."/>
            <person name="Lindquist E."/>
            <person name="Daum C."/>
            <person name="Ramamoorthy G.K."/>
            <person name="Gryganskyi A."/>
            <person name="Culley D."/>
            <person name="Magnuson J.K."/>
            <person name="James T.Y."/>
            <person name="O'Malley M.A."/>
            <person name="Stajich J.E."/>
            <person name="Spatafora J.W."/>
            <person name="Visel A."/>
            <person name="Grigoriev I.V."/>
        </authorList>
    </citation>
    <scope>NUCLEOTIDE SEQUENCE [LARGE SCALE GENOMIC DNA]</scope>
    <source>
        <strain evidence="2 3">NRRL 1336</strain>
    </source>
</reference>
<gene>
    <name evidence="2" type="ORF">BCR42DRAFT_129500</name>
</gene>
<proteinExistence type="predicted"/>